<accession>A0A1Z1MB89</accession>
<keyword evidence="1" id="KW-0150">Chloroplast</keyword>
<gene>
    <name evidence="1" type="primary">petP</name>
</gene>
<proteinExistence type="predicted"/>
<protein>
    <submittedName>
        <fullName evidence="1">Cytochrome b6-f complex subunit PetP</fullName>
    </submittedName>
</protein>
<keyword evidence="1" id="KW-0934">Plastid</keyword>
<evidence type="ECO:0000313" key="1">
    <source>
        <dbReference type="EMBL" id="ARW63347.1"/>
    </source>
</evidence>
<name>A0A1Z1MB89_9FLOR</name>
<reference evidence="1" key="1">
    <citation type="journal article" date="2017" name="J. Phycol.">
        <title>Analysis of chloroplast genomes and a supermatrix inform reclassification of the Rhodomelaceae (Rhodophyta).</title>
        <authorList>
            <person name="Diaz-Tapia P."/>
            <person name="Maggs C.A."/>
            <person name="West J.A."/>
            <person name="Verbruggen H."/>
        </authorList>
    </citation>
    <scope>NUCLEOTIDE SEQUENCE</scope>
    <source>
        <strain evidence="1">PD547</strain>
    </source>
</reference>
<dbReference type="EMBL" id="MF101427">
    <property type="protein sequence ID" value="ARW63347.1"/>
    <property type="molecule type" value="Genomic_DNA"/>
</dbReference>
<dbReference type="GeneID" id="33356702"/>
<sequence>MINQKTILNKKGSKKISKEKKIIIMELTNQYRMWTLNTEI</sequence>
<dbReference type="AlphaFoldDB" id="A0A1Z1MB89"/>
<geneLocation type="chloroplast" evidence="1"/>
<organism evidence="1">
    <name type="scientific">Polysiphonia elongata</name>
    <dbReference type="NCBI Taxonomy" id="159753"/>
    <lineage>
        <taxon>Eukaryota</taxon>
        <taxon>Rhodophyta</taxon>
        <taxon>Florideophyceae</taxon>
        <taxon>Rhodymeniophycidae</taxon>
        <taxon>Ceramiales</taxon>
        <taxon>Rhodomelaceae</taxon>
        <taxon>Polysiphonioideae</taxon>
        <taxon>Polysiphonia</taxon>
    </lineage>
</organism>
<dbReference type="RefSeq" id="YP_009394785.1">
    <property type="nucleotide sequence ID" value="NC_035274.1"/>
</dbReference>